<dbReference type="InterPro" id="IPR000436">
    <property type="entry name" value="Sushi_SCR_CCP_dom"/>
</dbReference>
<evidence type="ECO:0000313" key="7">
    <source>
        <dbReference type="Proteomes" id="UP001501920"/>
    </source>
</evidence>
<protein>
    <recommendedName>
        <fullName evidence="5">Sushi domain-containing protein</fullName>
    </recommendedName>
</protein>
<dbReference type="Gene3D" id="2.10.70.10">
    <property type="entry name" value="Complement Module, domain 1"/>
    <property type="match status" value="3"/>
</dbReference>
<evidence type="ECO:0000256" key="2">
    <source>
        <dbReference type="ARBA" id="ARBA00022729"/>
    </source>
</evidence>
<keyword evidence="3" id="KW-1015">Disulfide bond</keyword>
<dbReference type="PROSITE" id="PS50923">
    <property type="entry name" value="SUSHI"/>
    <property type="match status" value="1"/>
</dbReference>
<evidence type="ECO:0000256" key="3">
    <source>
        <dbReference type="ARBA" id="ARBA00023157"/>
    </source>
</evidence>
<dbReference type="PANTHER" id="PTHR45785:SF7">
    <property type="entry name" value="COMPLEMENT FACTOR H"/>
    <property type="match status" value="1"/>
</dbReference>
<accession>A0AAR2L7T7</accession>
<dbReference type="SUPFAM" id="SSF57535">
    <property type="entry name" value="Complement control module/SCR domain"/>
    <property type="match status" value="2"/>
</dbReference>
<dbReference type="GeneTree" id="ENSGT01120000276885"/>
<keyword evidence="7" id="KW-1185">Reference proteome</keyword>
<reference evidence="6" key="2">
    <citation type="submission" date="2025-08" db="UniProtKB">
        <authorList>
            <consortium name="Ensembl"/>
        </authorList>
    </citation>
    <scope>IDENTIFICATION</scope>
</reference>
<feature type="domain" description="Sushi" evidence="5">
    <location>
        <begin position="115"/>
        <end position="170"/>
    </location>
</feature>
<dbReference type="InterPro" id="IPR051503">
    <property type="entry name" value="ComplSys_Reg/VirEntry_Med"/>
</dbReference>
<reference evidence="6 7" key="1">
    <citation type="submission" date="2020-10" db="EMBL/GenBank/DDBJ databases">
        <title>Pygocentrus nattereri (red-bellied piranha) genome, fPygNat1, primary haplotype.</title>
        <authorList>
            <person name="Myers G."/>
            <person name="Meyer A."/>
            <person name="Karagic N."/>
            <person name="Pippel M."/>
            <person name="Winkler S."/>
            <person name="Tracey A."/>
            <person name="Wood J."/>
            <person name="Formenti G."/>
            <person name="Howe K."/>
            <person name="Fedrigo O."/>
            <person name="Jarvis E.D."/>
        </authorList>
    </citation>
    <scope>NUCLEOTIDE SEQUENCE [LARGE SCALE GENOMIC DNA]</scope>
</reference>
<dbReference type="SMART" id="SM00032">
    <property type="entry name" value="CCP"/>
    <property type="match status" value="3"/>
</dbReference>
<dbReference type="AlphaFoldDB" id="A0AAR2L7T7"/>
<evidence type="ECO:0000313" key="6">
    <source>
        <dbReference type="Ensembl" id="ENSPNAP00000072615.1"/>
    </source>
</evidence>
<evidence type="ECO:0000256" key="1">
    <source>
        <dbReference type="ARBA" id="ARBA00022659"/>
    </source>
</evidence>
<evidence type="ECO:0000259" key="5">
    <source>
        <dbReference type="PROSITE" id="PS50923"/>
    </source>
</evidence>
<dbReference type="Pfam" id="PF00084">
    <property type="entry name" value="Sushi"/>
    <property type="match status" value="1"/>
</dbReference>
<dbReference type="GO" id="GO:0006956">
    <property type="term" value="P:complement activation"/>
    <property type="evidence" value="ECO:0007669"/>
    <property type="project" value="TreeGrafter"/>
</dbReference>
<dbReference type="GO" id="GO:0001851">
    <property type="term" value="F:complement component C3b binding"/>
    <property type="evidence" value="ECO:0007669"/>
    <property type="project" value="TreeGrafter"/>
</dbReference>
<comment type="caution">
    <text evidence="4">Lacks conserved residue(s) required for the propagation of feature annotation.</text>
</comment>
<evidence type="ECO:0000256" key="4">
    <source>
        <dbReference type="PROSITE-ProRule" id="PRU00302"/>
    </source>
</evidence>
<reference evidence="6" key="3">
    <citation type="submission" date="2025-09" db="UniProtKB">
        <authorList>
            <consortium name="Ensembl"/>
        </authorList>
    </citation>
    <scope>IDENTIFICATION</scope>
</reference>
<sequence length="242" mass="27838">MYMMCYFININLIGNINEVLTLLFKITCDIPFGQHVSYPDYYFGGDRKLGVKKSFRCESGYVSQTGTATCTENGWIPNPLCTGKSLSVGGSMWLISFLISKQKNMKKSFACFSEIACPEPRIDHARQLDNPLQTYKPGARIRYQCLHLSRTFEITCDWLGKWKDMQSCPGPCTVDLKAMGDHHLQLRHTDTEKIYSTHGDVIEFSCKRGYRRGKDSVPFRQRCTNGHIDLPVCEYWKYHLQT</sequence>
<dbReference type="Ensembl" id="ENSPNAT00000073681.1">
    <property type="protein sequence ID" value="ENSPNAP00000072615.1"/>
    <property type="gene ID" value="ENSPNAG00000033966.1"/>
</dbReference>
<dbReference type="InterPro" id="IPR035976">
    <property type="entry name" value="Sushi/SCR/CCP_sf"/>
</dbReference>
<dbReference type="PANTHER" id="PTHR45785">
    <property type="entry name" value="COMPLEMENT FACTOR H-RELATED"/>
    <property type="match status" value="1"/>
</dbReference>
<proteinExistence type="predicted"/>
<dbReference type="Proteomes" id="UP001501920">
    <property type="component" value="Chromosome 15"/>
</dbReference>
<keyword evidence="2" id="KW-0732">Signal</keyword>
<keyword evidence="1 4" id="KW-0768">Sushi</keyword>
<name>A0AAR2L7T7_PYGNA</name>
<dbReference type="GO" id="GO:0005615">
    <property type="term" value="C:extracellular space"/>
    <property type="evidence" value="ECO:0007669"/>
    <property type="project" value="TreeGrafter"/>
</dbReference>
<organism evidence="6 7">
    <name type="scientific">Pygocentrus nattereri</name>
    <name type="common">Red-bellied piranha</name>
    <dbReference type="NCBI Taxonomy" id="42514"/>
    <lineage>
        <taxon>Eukaryota</taxon>
        <taxon>Metazoa</taxon>
        <taxon>Chordata</taxon>
        <taxon>Craniata</taxon>
        <taxon>Vertebrata</taxon>
        <taxon>Euteleostomi</taxon>
        <taxon>Actinopterygii</taxon>
        <taxon>Neopterygii</taxon>
        <taxon>Teleostei</taxon>
        <taxon>Ostariophysi</taxon>
        <taxon>Characiformes</taxon>
        <taxon>Characoidei</taxon>
        <taxon>Pygocentrus</taxon>
    </lineage>
</organism>